<keyword evidence="1" id="KW-0597">Phosphoprotein</keyword>
<dbReference type="InterPro" id="IPR008201">
    <property type="entry name" value="HepT-like"/>
</dbReference>
<sequence length="93" mass="11183">MGEEAKKLDDALRAEFPDVPWQRIIAMRNYLAHDYRGVDPERTFDVVQNQLTPLKETLIRMLERVSFDRIQMEEALNSYHYRHLTYLKDKLND</sequence>
<dbReference type="RefSeq" id="WP_345240806.1">
    <property type="nucleotide sequence ID" value="NZ_BAABHD010000005.1"/>
</dbReference>
<evidence type="ECO:0000256" key="4">
    <source>
        <dbReference type="ARBA" id="ARBA00022741"/>
    </source>
</evidence>
<dbReference type="PANTHER" id="PTHR34139:SF1">
    <property type="entry name" value="RNASE MJ1380-RELATED"/>
    <property type="match status" value="1"/>
</dbReference>
<accession>A0ABP8MHC8</accession>
<keyword evidence="2" id="KW-1277">Toxin-antitoxin system</keyword>
<dbReference type="EMBL" id="BAABHD010000005">
    <property type="protein sequence ID" value="GAA4449094.1"/>
    <property type="molecule type" value="Genomic_DNA"/>
</dbReference>
<evidence type="ECO:0000256" key="1">
    <source>
        <dbReference type="ARBA" id="ARBA00022553"/>
    </source>
</evidence>
<comment type="caution">
    <text evidence="7">The sequence shown here is derived from an EMBL/GenBank/DDBJ whole genome shotgun (WGS) entry which is preliminary data.</text>
</comment>
<gene>
    <name evidence="7" type="ORF">GCM10023189_08020</name>
</gene>
<evidence type="ECO:0000313" key="8">
    <source>
        <dbReference type="Proteomes" id="UP001501175"/>
    </source>
</evidence>
<dbReference type="InterPro" id="IPR037038">
    <property type="entry name" value="HepT-like_sf"/>
</dbReference>
<evidence type="ECO:0000256" key="6">
    <source>
        <dbReference type="ARBA" id="ARBA00024207"/>
    </source>
</evidence>
<evidence type="ECO:0008006" key="9">
    <source>
        <dbReference type="Google" id="ProtNLM"/>
    </source>
</evidence>
<keyword evidence="4" id="KW-0547">Nucleotide-binding</keyword>
<comment type="similarity">
    <text evidence="6">Belongs to the HepT RNase toxin family.</text>
</comment>
<organism evidence="7 8">
    <name type="scientific">Nibrella saemangeumensis</name>
    <dbReference type="NCBI Taxonomy" id="1084526"/>
    <lineage>
        <taxon>Bacteria</taxon>
        <taxon>Pseudomonadati</taxon>
        <taxon>Bacteroidota</taxon>
        <taxon>Cytophagia</taxon>
        <taxon>Cytophagales</taxon>
        <taxon>Spirosomataceae</taxon>
        <taxon>Nibrella</taxon>
    </lineage>
</organism>
<keyword evidence="8" id="KW-1185">Reference proteome</keyword>
<reference evidence="8" key="1">
    <citation type="journal article" date="2019" name="Int. J. Syst. Evol. Microbiol.">
        <title>The Global Catalogue of Microorganisms (GCM) 10K type strain sequencing project: providing services to taxonomists for standard genome sequencing and annotation.</title>
        <authorList>
            <consortium name="The Broad Institute Genomics Platform"/>
            <consortium name="The Broad Institute Genome Sequencing Center for Infectious Disease"/>
            <person name="Wu L."/>
            <person name="Ma J."/>
        </authorList>
    </citation>
    <scope>NUCLEOTIDE SEQUENCE [LARGE SCALE GENOMIC DNA]</scope>
    <source>
        <strain evidence="8">JCM 17927</strain>
    </source>
</reference>
<protein>
    <recommendedName>
        <fullName evidence="9">DUF86 domain-containing protein</fullName>
    </recommendedName>
</protein>
<dbReference type="PANTHER" id="PTHR34139">
    <property type="entry name" value="UPF0331 PROTEIN MJ0127"/>
    <property type="match status" value="1"/>
</dbReference>
<dbReference type="Gene3D" id="1.20.120.580">
    <property type="entry name" value="bsu32300-like"/>
    <property type="match status" value="1"/>
</dbReference>
<dbReference type="Proteomes" id="UP001501175">
    <property type="component" value="Unassembled WGS sequence"/>
</dbReference>
<proteinExistence type="inferred from homology"/>
<evidence type="ECO:0000313" key="7">
    <source>
        <dbReference type="EMBL" id="GAA4449094.1"/>
    </source>
</evidence>
<evidence type="ECO:0000256" key="2">
    <source>
        <dbReference type="ARBA" id="ARBA00022649"/>
    </source>
</evidence>
<keyword evidence="5" id="KW-0378">Hydrolase</keyword>
<dbReference type="InterPro" id="IPR051813">
    <property type="entry name" value="HepT_RNase_toxin"/>
</dbReference>
<keyword evidence="3" id="KW-0540">Nuclease</keyword>
<dbReference type="Pfam" id="PF01934">
    <property type="entry name" value="HepT-like"/>
    <property type="match status" value="1"/>
</dbReference>
<name>A0ABP8MHC8_9BACT</name>
<dbReference type="SUPFAM" id="SSF81593">
    <property type="entry name" value="Nucleotidyltransferase substrate binding subunit/domain"/>
    <property type="match status" value="1"/>
</dbReference>
<evidence type="ECO:0000256" key="5">
    <source>
        <dbReference type="ARBA" id="ARBA00022801"/>
    </source>
</evidence>
<evidence type="ECO:0000256" key="3">
    <source>
        <dbReference type="ARBA" id="ARBA00022722"/>
    </source>
</evidence>